<keyword evidence="2" id="KW-0176">Collagen</keyword>
<dbReference type="Proteomes" id="UP001177943">
    <property type="component" value="Chromosome"/>
</dbReference>
<dbReference type="RefSeq" id="WP_283928184.1">
    <property type="nucleotide sequence ID" value="NZ_CP126084.1"/>
</dbReference>
<gene>
    <name evidence="2" type="ORF">QNH46_11450</name>
</gene>
<dbReference type="Pfam" id="PF05737">
    <property type="entry name" value="Collagen_bind"/>
    <property type="match status" value="1"/>
</dbReference>
<evidence type="ECO:0000313" key="3">
    <source>
        <dbReference type="Proteomes" id="UP001177943"/>
    </source>
</evidence>
<dbReference type="EMBL" id="CP126084">
    <property type="protein sequence ID" value="WHX51209.1"/>
    <property type="molecule type" value="Genomic_DNA"/>
</dbReference>
<sequence>MLERIDQAVITDETPPGLSLDVSSIQVHKLNVNVDGSTQLGAPVLSGYTLDTQSLDGFRIEFDSRSIRHIG</sequence>
<accession>A0AA95I5Z9</accession>
<dbReference type="SUPFAM" id="SSF49401">
    <property type="entry name" value="Bacterial adhesins"/>
    <property type="match status" value="1"/>
</dbReference>
<dbReference type="Gene3D" id="2.60.40.740">
    <property type="match status" value="1"/>
</dbReference>
<reference evidence="2" key="1">
    <citation type="submission" date="2023-05" db="EMBL/GenBank/DDBJ databases">
        <title>Comparative genomics of Bacillaceae isolates and their secondary metabolite potential.</title>
        <authorList>
            <person name="Song L."/>
            <person name="Nielsen L.J."/>
            <person name="Mohite O."/>
            <person name="Xu X."/>
            <person name="Weber T."/>
            <person name="Kovacs A.T."/>
        </authorList>
    </citation>
    <scope>NUCLEOTIDE SEQUENCE</scope>
    <source>
        <strain evidence="2">B2_4</strain>
    </source>
</reference>
<proteinExistence type="predicted"/>
<evidence type="ECO:0000313" key="2">
    <source>
        <dbReference type="EMBL" id="WHX51209.1"/>
    </source>
</evidence>
<dbReference type="GO" id="GO:0005518">
    <property type="term" value="F:collagen binding"/>
    <property type="evidence" value="ECO:0007669"/>
    <property type="project" value="InterPro"/>
</dbReference>
<feature type="domain" description="Collagen binding" evidence="1">
    <location>
        <begin position="2"/>
        <end position="64"/>
    </location>
</feature>
<dbReference type="InterPro" id="IPR008966">
    <property type="entry name" value="Adhesion_dom_sf"/>
</dbReference>
<dbReference type="InterPro" id="IPR008456">
    <property type="entry name" value="Collagen-bd_dom"/>
</dbReference>
<evidence type="ECO:0000259" key="1">
    <source>
        <dbReference type="Pfam" id="PF05737"/>
    </source>
</evidence>
<dbReference type="AlphaFoldDB" id="A0AA95I5Z9"/>
<protein>
    <submittedName>
        <fullName evidence="2">Collagen binding domain-containing protein</fullName>
    </submittedName>
</protein>
<name>A0AA95I5Z9_9BACL</name>
<organism evidence="2 3">
    <name type="scientific">Paenibacillus woosongensis</name>
    <dbReference type="NCBI Taxonomy" id="307580"/>
    <lineage>
        <taxon>Bacteria</taxon>
        <taxon>Bacillati</taxon>
        <taxon>Bacillota</taxon>
        <taxon>Bacilli</taxon>
        <taxon>Bacillales</taxon>
        <taxon>Paenibacillaceae</taxon>
        <taxon>Paenibacillus</taxon>
    </lineage>
</organism>
<dbReference type="KEGG" id="pwn:QNH46_11450"/>